<dbReference type="Proteomes" id="UP000055024">
    <property type="component" value="Unassembled WGS sequence"/>
</dbReference>
<accession>A0A0V1GHV7</accession>
<name>A0A0V1GHV7_9BILA</name>
<dbReference type="AlphaFoldDB" id="A0A0V1GHV7"/>
<evidence type="ECO:0000313" key="2">
    <source>
        <dbReference type="Proteomes" id="UP000055024"/>
    </source>
</evidence>
<sequence>MSNMFPLLKCKHPASVLNETPQITIGYQSKSIAIKKSPNSEKNFSPFFAKQASL</sequence>
<protein>
    <submittedName>
        <fullName evidence="1">Uncharacterized protein</fullName>
    </submittedName>
</protein>
<gene>
    <name evidence="1" type="ORF">T11_18634</name>
</gene>
<evidence type="ECO:0000313" key="1">
    <source>
        <dbReference type="EMBL" id="KRY97758.1"/>
    </source>
</evidence>
<reference evidence="1 2" key="1">
    <citation type="submission" date="2015-01" db="EMBL/GenBank/DDBJ databases">
        <title>Evolution of Trichinella species and genotypes.</title>
        <authorList>
            <person name="Korhonen P.K."/>
            <person name="Edoardo P."/>
            <person name="Giuseppe L.R."/>
            <person name="Gasser R.B."/>
        </authorList>
    </citation>
    <scope>NUCLEOTIDE SEQUENCE [LARGE SCALE GENOMIC DNA]</scope>
    <source>
        <strain evidence="1">ISS1029</strain>
    </source>
</reference>
<dbReference type="OrthoDB" id="5941053at2759"/>
<organism evidence="1 2">
    <name type="scientific">Trichinella zimbabwensis</name>
    <dbReference type="NCBI Taxonomy" id="268475"/>
    <lineage>
        <taxon>Eukaryota</taxon>
        <taxon>Metazoa</taxon>
        <taxon>Ecdysozoa</taxon>
        <taxon>Nematoda</taxon>
        <taxon>Enoplea</taxon>
        <taxon>Dorylaimia</taxon>
        <taxon>Trichinellida</taxon>
        <taxon>Trichinellidae</taxon>
        <taxon>Trichinella</taxon>
    </lineage>
</organism>
<keyword evidence="2" id="KW-1185">Reference proteome</keyword>
<dbReference type="EMBL" id="JYDP01001813">
    <property type="protein sequence ID" value="KRY97758.1"/>
    <property type="molecule type" value="Genomic_DNA"/>
</dbReference>
<proteinExistence type="predicted"/>
<comment type="caution">
    <text evidence="1">The sequence shown here is derived from an EMBL/GenBank/DDBJ whole genome shotgun (WGS) entry which is preliminary data.</text>
</comment>